<evidence type="ECO:0000256" key="1">
    <source>
        <dbReference type="SAM" id="Phobius"/>
    </source>
</evidence>
<keyword evidence="1" id="KW-0472">Membrane</keyword>
<keyword evidence="1" id="KW-0812">Transmembrane</keyword>
<proteinExistence type="predicted"/>
<evidence type="ECO:0000313" key="3">
    <source>
        <dbReference type="Proteomes" id="UP001560267"/>
    </source>
</evidence>
<dbReference type="InterPro" id="IPR049978">
    <property type="entry name" value="SCO6880-like"/>
</dbReference>
<keyword evidence="3" id="KW-1185">Reference proteome</keyword>
<dbReference type="NCBIfam" id="NF042935">
    <property type="entry name" value="SCO6880_fam"/>
    <property type="match status" value="1"/>
</dbReference>
<feature type="transmembrane region" description="Helical" evidence="1">
    <location>
        <begin position="53"/>
        <end position="73"/>
    </location>
</feature>
<gene>
    <name evidence="2" type="ORF">AB6A68_06720</name>
</gene>
<dbReference type="EMBL" id="JBFSHR010000018">
    <property type="protein sequence ID" value="MEX6429532.1"/>
    <property type="molecule type" value="Genomic_DNA"/>
</dbReference>
<name>A0ABV3Y1T5_9ACTN</name>
<evidence type="ECO:0000313" key="2">
    <source>
        <dbReference type="EMBL" id="MEX6429532.1"/>
    </source>
</evidence>
<comment type="caution">
    <text evidence="2">The sequence shown here is derived from an EMBL/GenBank/DDBJ whole genome shotgun (WGS) entry which is preliminary data.</text>
</comment>
<dbReference type="RefSeq" id="WP_298447574.1">
    <property type="nucleotide sequence ID" value="NZ_JBFSHR010000018.1"/>
</dbReference>
<keyword evidence="1" id="KW-1133">Transmembrane helix</keyword>
<dbReference type="Proteomes" id="UP001560267">
    <property type="component" value="Unassembled WGS sequence"/>
</dbReference>
<protein>
    <submittedName>
        <fullName evidence="2">SCO6880 family protein</fullName>
    </submittedName>
</protein>
<accession>A0ABV3Y1T5</accession>
<reference evidence="2 3" key="1">
    <citation type="submission" date="2024-07" db="EMBL/GenBank/DDBJ databases">
        <title>Draft Genome Sequence of Ferrimicrobium acidiphilum Strain YE2023, Isolated from a Pulp of Bioleach Reactor.</title>
        <authorList>
            <person name="Elkina Y.A."/>
            <person name="Bulaeva A.G."/>
            <person name="Beletsky A.V."/>
            <person name="Mardanov A.V."/>
        </authorList>
    </citation>
    <scope>NUCLEOTIDE SEQUENCE [LARGE SCALE GENOMIC DNA]</scope>
    <source>
        <strain evidence="2 3">YE2023</strain>
    </source>
</reference>
<sequence>MSADAGRGESVYFGTPASGTQIMGLSMTTVAKISMVVLVGMAVVGLGSPTQRVLVGVVLVLVTLAVAAATIFLQVHPLAWVKMQIAARLRRRTRGVICEGGLLMSRGTHQLVGGVSVVGDASALSLRARPDEADAWSQLLNEASNRLLDHGEMILRSAIMPHTLVEDLTQCSATYRALALESYRVATTLLMVAPPGSLRSRRVALSRAITGVQMLTSHDRLNLAPPERPEDLLNASCGCLSTNFSHDGVVANEHVDMLVGEGFVASTYRVTGWPGRSVDPRALLPLFAPGPPSRIVSLVARPVEAARAQRHVARHRTEMVADRRLRRERGYLDRARDEHREVTALTQEEELLAGFRLCRYQLLVVLLAPSPQRLVGSRTALENVAASAQLRLSIGLGEQRSLFERALMGANGWS</sequence>
<feature type="transmembrane region" description="Helical" evidence="1">
    <location>
        <begin position="22"/>
        <end position="46"/>
    </location>
</feature>
<organism evidence="2 3">
    <name type="scientific">Ferrimicrobium acidiphilum</name>
    <dbReference type="NCBI Taxonomy" id="121039"/>
    <lineage>
        <taxon>Bacteria</taxon>
        <taxon>Bacillati</taxon>
        <taxon>Actinomycetota</taxon>
        <taxon>Acidimicrobiia</taxon>
        <taxon>Acidimicrobiales</taxon>
        <taxon>Acidimicrobiaceae</taxon>
        <taxon>Ferrimicrobium</taxon>
    </lineage>
</organism>